<evidence type="ECO:0000313" key="3">
    <source>
        <dbReference type="EMBL" id="WWC67706.1"/>
    </source>
</evidence>
<keyword evidence="4" id="KW-1185">Reference proteome</keyword>
<evidence type="ECO:0000313" key="4">
    <source>
        <dbReference type="Proteomes" id="UP000094020"/>
    </source>
</evidence>
<reference evidence="2" key="1">
    <citation type="submission" date="2013-07" db="EMBL/GenBank/DDBJ databases">
        <title>The Genome Sequence of Cryptococcus pinus CBS10737.</title>
        <authorList>
            <consortium name="The Broad Institute Genome Sequencing Platform"/>
            <person name="Cuomo C."/>
            <person name="Litvintseva A."/>
            <person name="Chen Y."/>
            <person name="Heitman J."/>
            <person name="Sun S."/>
            <person name="Springer D."/>
            <person name="Dromer F."/>
            <person name="Young S.K."/>
            <person name="Zeng Q."/>
            <person name="Gargeya S."/>
            <person name="Fitzgerald M."/>
            <person name="Abouelleil A."/>
            <person name="Alvarado L."/>
            <person name="Berlin A.M."/>
            <person name="Chapman S.B."/>
            <person name="Dewar J."/>
            <person name="Goldberg J."/>
            <person name="Griggs A."/>
            <person name="Gujja S."/>
            <person name="Hansen M."/>
            <person name="Howarth C."/>
            <person name="Imamovic A."/>
            <person name="Larimer J."/>
            <person name="McCowan C."/>
            <person name="Murphy C."/>
            <person name="Pearson M."/>
            <person name="Priest M."/>
            <person name="Roberts A."/>
            <person name="Saif S."/>
            <person name="Shea T."/>
            <person name="Sykes S."/>
            <person name="Wortman J."/>
            <person name="Nusbaum C."/>
            <person name="Birren B."/>
        </authorList>
    </citation>
    <scope>NUCLEOTIDE SEQUENCE [LARGE SCALE GENOMIC DNA]</scope>
    <source>
        <strain evidence="2">CBS 10737</strain>
    </source>
</reference>
<accession>A0A1B9HW76</accession>
<dbReference type="GeneID" id="30174781"/>
<protein>
    <submittedName>
        <fullName evidence="2">Uncharacterized protein</fullName>
    </submittedName>
</protein>
<sequence length="531" mass="57550">MNINMRPTSSGSRKGKEVVEMASLSITETSSAAGRRRTEGPDEKDKEDMAMAKWRKWVVEKPIDTGSSDHSPIRSRRASPASTMATGLHGSASPRISVFTTSPRVTLSPRQFPPPAGSPLEPVGSAGSSSSSPGAGRLSGFSPKASSTRLGSGSAIDAEVCNTESVMALRDVELAIDEEVLERNERMRHYNGSQARRMSTHPRISELPNPFSDISQRLGSRRVRPIVLELIQALGHYLDAVWCITYPNRPCPWVIGVDESPMPASVRRMTMAQNGESLGSVTTWKSPMVTAVQQGKKSGHVVQPPTVQDVKFWGDEVTFAIRDVDEVVGIYKGVGWAFGSAMRDGVYGTVTSDNVLGSNGEGGGMARLLNDLEEAIWGDAQPRPTDLSYDLPIDFDPYAVPDDQELLIAASVPRGGQARSALTDFFGESRITGKQGSTAVQGGVPIMEEEIDALPDLIQNSDEQDIEDGNSETDNKSDMIKSPTLSRGRSTMTIPGVNDLPPTTEGMTLEELGKRRHLEWLNNQRLGLDSW</sequence>
<dbReference type="KEGG" id="kpin:30174781"/>
<name>A0A1B9HW76_9TREE</name>
<feature type="region of interest" description="Disordered" evidence="1">
    <location>
        <begin position="463"/>
        <end position="506"/>
    </location>
</feature>
<feature type="compositionally biased region" description="Polar residues" evidence="1">
    <location>
        <begin position="1"/>
        <end position="12"/>
    </location>
</feature>
<dbReference type="OrthoDB" id="2574658at2759"/>
<evidence type="ECO:0000313" key="2">
    <source>
        <dbReference type="EMBL" id="OCF47511.1"/>
    </source>
</evidence>
<dbReference type="EMBL" id="KV700116">
    <property type="protein sequence ID" value="OCF47511.1"/>
    <property type="molecule type" value="Genomic_DNA"/>
</dbReference>
<dbReference type="RefSeq" id="XP_019008730.1">
    <property type="nucleotide sequence ID" value="XM_019158117.1"/>
</dbReference>
<reference evidence="3" key="2">
    <citation type="submission" date="2013-07" db="EMBL/GenBank/DDBJ databases">
        <authorList>
            <consortium name="The Broad Institute Genome Sequencing Platform"/>
            <person name="Cuomo C."/>
            <person name="Litvintseva A."/>
            <person name="Chen Y."/>
            <person name="Heitman J."/>
            <person name="Sun S."/>
            <person name="Springer D."/>
            <person name="Dromer F."/>
            <person name="Young S.K."/>
            <person name="Zeng Q."/>
            <person name="Gargeya S."/>
            <person name="Fitzgerald M."/>
            <person name="Abouelleil A."/>
            <person name="Alvarado L."/>
            <person name="Berlin A.M."/>
            <person name="Chapman S.B."/>
            <person name="Dewar J."/>
            <person name="Goldberg J."/>
            <person name="Griggs A."/>
            <person name="Gujja S."/>
            <person name="Hansen M."/>
            <person name="Howarth C."/>
            <person name="Imamovic A."/>
            <person name="Larimer J."/>
            <person name="McCowan C."/>
            <person name="Murphy C."/>
            <person name="Pearson M."/>
            <person name="Priest M."/>
            <person name="Roberts A."/>
            <person name="Saif S."/>
            <person name="Shea T."/>
            <person name="Sykes S."/>
            <person name="Wortman J."/>
            <person name="Nusbaum C."/>
            <person name="Birren B."/>
        </authorList>
    </citation>
    <scope>NUCLEOTIDE SEQUENCE</scope>
    <source>
        <strain evidence="3">CBS 10737</strain>
    </source>
</reference>
<dbReference type="AlphaFoldDB" id="A0A1B9HW76"/>
<proteinExistence type="predicted"/>
<gene>
    <name evidence="2" type="ORF">I206_06412</name>
    <name evidence="3" type="ORF">I206_101618</name>
</gene>
<dbReference type="Proteomes" id="UP000094020">
    <property type="component" value="Chromosome 2"/>
</dbReference>
<feature type="compositionally biased region" description="Polar residues" evidence="1">
    <location>
        <begin position="98"/>
        <end position="109"/>
    </location>
</feature>
<feature type="compositionally biased region" description="Basic and acidic residues" evidence="1">
    <location>
        <begin position="36"/>
        <end position="50"/>
    </location>
</feature>
<reference evidence="3" key="4">
    <citation type="submission" date="2024-02" db="EMBL/GenBank/DDBJ databases">
        <title>Comparative genomics of Cryptococcus and Kwoniella reveals pathogenesis evolution and contrasting modes of karyotype evolution via chromosome fusion or intercentromeric recombination.</title>
        <authorList>
            <person name="Coelho M.A."/>
            <person name="David-Palma M."/>
            <person name="Shea T."/>
            <person name="Bowers K."/>
            <person name="McGinley-Smith S."/>
            <person name="Mohammad A.W."/>
            <person name="Gnirke A."/>
            <person name="Yurkov A.M."/>
            <person name="Nowrousian M."/>
            <person name="Sun S."/>
            <person name="Cuomo C.A."/>
            <person name="Heitman J."/>
        </authorList>
    </citation>
    <scope>NUCLEOTIDE SEQUENCE</scope>
    <source>
        <strain evidence="3">CBS 10737</strain>
    </source>
</reference>
<reference evidence="2" key="3">
    <citation type="submission" date="2016-07" db="EMBL/GenBank/DDBJ databases">
        <title>Evolution of pathogenesis and genome organization in the Tremellales.</title>
        <authorList>
            <person name="Cuomo C."/>
            <person name="Litvintseva A."/>
            <person name="Heitman J."/>
            <person name="Chen Y."/>
            <person name="Sun S."/>
            <person name="Springer D."/>
            <person name="Dromer F."/>
            <person name="Young S."/>
            <person name="Zeng Q."/>
            <person name="Chapman S."/>
            <person name="Gujja S."/>
            <person name="Saif S."/>
            <person name="Birren B."/>
        </authorList>
    </citation>
    <scope>NUCLEOTIDE SEQUENCE</scope>
    <source>
        <strain evidence="2">CBS 10737</strain>
    </source>
</reference>
<feature type="compositionally biased region" description="Low complexity" evidence="1">
    <location>
        <begin position="124"/>
        <end position="140"/>
    </location>
</feature>
<dbReference type="EMBL" id="CP144520">
    <property type="protein sequence ID" value="WWC67706.1"/>
    <property type="molecule type" value="Genomic_DNA"/>
</dbReference>
<feature type="region of interest" description="Disordered" evidence="1">
    <location>
        <begin position="1"/>
        <end position="153"/>
    </location>
</feature>
<feature type="compositionally biased region" description="Polar residues" evidence="1">
    <location>
        <begin position="483"/>
        <end position="493"/>
    </location>
</feature>
<evidence type="ECO:0000256" key="1">
    <source>
        <dbReference type="SAM" id="MobiDB-lite"/>
    </source>
</evidence>
<organism evidence="2">
    <name type="scientific">Kwoniella pini CBS 10737</name>
    <dbReference type="NCBI Taxonomy" id="1296096"/>
    <lineage>
        <taxon>Eukaryota</taxon>
        <taxon>Fungi</taxon>
        <taxon>Dikarya</taxon>
        <taxon>Basidiomycota</taxon>
        <taxon>Agaricomycotina</taxon>
        <taxon>Tremellomycetes</taxon>
        <taxon>Tremellales</taxon>
        <taxon>Cryptococcaceae</taxon>
        <taxon>Kwoniella</taxon>
    </lineage>
</organism>